<feature type="compositionally biased region" description="Polar residues" evidence="1">
    <location>
        <begin position="1"/>
        <end position="14"/>
    </location>
</feature>
<organism evidence="3 4">
    <name type="scientific">Emergomyces africanus</name>
    <dbReference type="NCBI Taxonomy" id="1955775"/>
    <lineage>
        <taxon>Eukaryota</taxon>
        <taxon>Fungi</taxon>
        <taxon>Dikarya</taxon>
        <taxon>Ascomycota</taxon>
        <taxon>Pezizomycotina</taxon>
        <taxon>Eurotiomycetes</taxon>
        <taxon>Eurotiomycetidae</taxon>
        <taxon>Onygenales</taxon>
        <taxon>Ajellomycetaceae</taxon>
        <taxon>Emergomyces</taxon>
    </lineage>
</organism>
<keyword evidence="4" id="KW-1185">Reference proteome</keyword>
<comment type="caution">
    <text evidence="3">The sequence shown here is derived from an EMBL/GenBank/DDBJ whole genome shotgun (WGS) entry which is preliminary data.</text>
</comment>
<evidence type="ECO:0000259" key="2">
    <source>
        <dbReference type="Pfam" id="PF16413"/>
    </source>
</evidence>
<protein>
    <recommendedName>
        <fullName evidence="2">DNA mismatch repair protein Mlh1 C-terminal domain-containing protein</fullName>
    </recommendedName>
</protein>
<evidence type="ECO:0000256" key="1">
    <source>
        <dbReference type="SAM" id="MobiDB-lite"/>
    </source>
</evidence>
<feature type="compositionally biased region" description="Polar residues" evidence="1">
    <location>
        <begin position="37"/>
        <end position="51"/>
    </location>
</feature>
<dbReference type="OrthoDB" id="10263226at2759"/>
<evidence type="ECO:0000313" key="3">
    <source>
        <dbReference type="EMBL" id="OAX77247.1"/>
    </source>
</evidence>
<feature type="domain" description="DNA mismatch repair protein Mlh1 C-terminal" evidence="2">
    <location>
        <begin position="51"/>
        <end position="126"/>
    </location>
</feature>
<dbReference type="Proteomes" id="UP000091918">
    <property type="component" value="Unassembled WGS sequence"/>
</dbReference>
<gene>
    <name evidence="3" type="ORF">ACJ72_08457</name>
</gene>
<sequence length="126" mass="14260">MDYPQNISSSSPSETLNTDTTATANATTAITMNTANEQAGSHNSSQNNFAKPQQQQQQQQQQQPEPQQPQRREDESIVRRRSQLSWMLEHVLFPSLRSRLVATNDLVRGVVEVADLKGLYKVFERC</sequence>
<dbReference type="STRING" id="1658172.A0A1B7NKU2"/>
<accession>A0A1B7NKU2</accession>
<dbReference type="InterPro" id="IPR032189">
    <property type="entry name" value="Mlh1_C"/>
</dbReference>
<evidence type="ECO:0000313" key="4">
    <source>
        <dbReference type="Proteomes" id="UP000091918"/>
    </source>
</evidence>
<dbReference type="EMBL" id="LGUA01002974">
    <property type="protein sequence ID" value="OAX77247.1"/>
    <property type="molecule type" value="Genomic_DNA"/>
</dbReference>
<name>A0A1B7NKU2_9EURO</name>
<proteinExistence type="predicted"/>
<feature type="compositionally biased region" description="Low complexity" evidence="1">
    <location>
        <begin position="15"/>
        <end position="36"/>
    </location>
</feature>
<feature type="compositionally biased region" description="Low complexity" evidence="1">
    <location>
        <begin position="52"/>
        <end position="69"/>
    </location>
</feature>
<reference evidence="3 4" key="1">
    <citation type="submission" date="2015-07" db="EMBL/GenBank/DDBJ databases">
        <title>Emmonsia species relationships and genome sequence.</title>
        <authorList>
            <person name="Cuomo C.A."/>
            <person name="Schwartz I.S."/>
            <person name="Kenyon C."/>
            <person name="de Hoog G.S."/>
            <person name="Govender N.P."/>
            <person name="Botha A."/>
            <person name="Moreno L."/>
            <person name="de Vries M."/>
            <person name="Munoz J.F."/>
            <person name="Stielow J.B."/>
        </authorList>
    </citation>
    <scope>NUCLEOTIDE SEQUENCE [LARGE SCALE GENOMIC DNA]</scope>
    <source>
        <strain evidence="3 4">CBS 136260</strain>
    </source>
</reference>
<dbReference type="AlphaFoldDB" id="A0A1B7NKU2"/>
<feature type="region of interest" description="Disordered" evidence="1">
    <location>
        <begin position="1"/>
        <end position="79"/>
    </location>
</feature>
<dbReference type="Pfam" id="PF16413">
    <property type="entry name" value="Mlh1_C"/>
    <property type="match status" value="1"/>
</dbReference>